<proteinExistence type="predicted"/>
<feature type="domain" description="BioF2-like acetyltransferase" evidence="1">
    <location>
        <begin position="159"/>
        <end position="298"/>
    </location>
</feature>
<keyword evidence="3" id="KW-1185">Reference proteome</keyword>
<dbReference type="Pfam" id="PF13480">
    <property type="entry name" value="Acetyltransf_6"/>
    <property type="match status" value="1"/>
</dbReference>
<accession>A0A7X4HHN9</accession>
<evidence type="ECO:0000313" key="3">
    <source>
        <dbReference type="Proteomes" id="UP000450676"/>
    </source>
</evidence>
<dbReference type="AlphaFoldDB" id="A0A7X4HHN9"/>
<dbReference type="InterPro" id="IPR016181">
    <property type="entry name" value="Acyl_CoA_acyltransferase"/>
</dbReference>
<dbReference type="EMBL" id="WWCU01000072">
    <property type="protein sequence ID" value="MYN11384.1"/>
    <property type="molecule type" value="Genomic_DNA"/>
</dbReference>
<dbReference type="SUPFAM" id="SSF55729">
    <property type="entry name" value="Acyl-CoA N-acyltransferases (Nat)"/>
    <property type="match status" value="1"/>
</dbReference>
<evidence type="ECO:0000313" key="2">
    <source>
        <dbReference type="EMBL" id="MYN11384.1"/>
    </source>
</evidence>
<dbReference type="RefSeq" id="WP_161075647.1">
    <property type="nucleotide sequence ID" value="NZ_CP086370.1"/>
</dbReference>
<organism evidence="2 3">
    <name type="scientific">Pseudoduganella aquatica</name>
    <dbReference type="NCBI Taxonomy" id="2660641"/>
    <lineage>
        <taxon>Bacteria</taxon>
        <taxon>Pseudomonadati</taxon>
        <taxon>Pseudomonadota</taxon>
        <taxon>Betaproteobacteria</taxon>
        <taxon>Burkholderiales</taxon>
        <taxon>Oxalobacteraceae</taxon>
        <taxon>Telluria group</taxon>
        <taxon>Pseudoduganella</taxon>
    </lineage>
</organism>
<dbReference type="GO" id="GO:0016740">
    <property type="term" value="F:transferase activity"/>
    <property type="evidence" value="ECO:0007669"/>
    <property type="project" value="UniProtKB-KW"/>
</dbReference>
<dbReference type="InterPro" id="IPR038740">
    <property type="entry name" value="BioF2-like_GNAT_dom"/>
</dbReference>
<reference evidence="2 3" key="1">
    <citation type="submission" date="2019-12" db="EMBL/GenBank/DDBJ databases">
        <title>Novel species isolated from a subtropical stream in China.</title>
        <authorList>
            <person name="Lu H."/>
        </authorList>
    </citation>
    <scope>NUCLEOTIDE SEQUENCE [LARGE SCALE GENOMIC DNA]</scope>
    <source>
        <strain evidence="2 3">FT127W</strain>
    </source>
</reference>
<gene>
    <name evidence="2" type="ORF">GTP77_29145</name>
</gene>
<keyword evidence="2" id="KW-0808">Transferase</keyword>
<name>A0A7X4HHN9_9BURK</name>
<evidence type="ECO:0000259" key="1">
    <source>
        <dbReference type="Pfam" id="PF13480"/>
    </source>
</evidence>
<sequence length="380" mass="42105">MQTAHHPPAAGAAPAAAPFGAARHVSCQRGAAGVGQALTRLYGNLYASLPHFALDHDLDDCHAYAVHQDSRLRVLLVFVLRGGRVQVLNEVIALDGPELDAFADYVFRHFPAAQAVCLRAVRVARWAARHPCQHYDYLEDTVITLPPSEADYHASLGKNARRNLRRYHSALLQDHPDAVFELAAPDDAEAVHAIVALNHARMAGKHKRSALDAEEARRIALLAREGAVIGVVRIGGRICAGGVATTNGGNCFLLVLAHDPAYDDYSLGFWCCYRTIAACIERGAREFHFLWGRYYYKRALLGEERALDRVLLYRSAWAALRQAPLALAAWRHSLGRRALLWLHSRKDAHGPLARRLLAAQATLRRWRHALRPLPTPTPEE</sequence>
<dbReference type="Proteomes" id="UP000450676">
    <property type="component" value="Unassembled WGS sequence"/>
</dbReference>
<comment type="caution">
    <text evidence="2">The sequence shown here is derived from an EMBL/GenBank/DDBJ whole genome shotgun (WGS) entry which is preliminary data.</text>
</comment>
<protein>
    <submittedName>
        <fullName evidence="2">GNAT family N-acetyltransferase</fullName>
    </submittedName>
</protein>
<dbReference type="Gene3D" id="3.40.630.30">
    <property type="match status" value="1"/>
</dbReference>